<evidence type="ECO:0000259" key="1">
    <source>
        <dbReference type="Pfam" id="PF05225"/>
    </source>
</evidence>
<keyword evidence="3" id="KW-1185">Reference proteome</keyword>
<dbReference type="InterPro" id="IPR007889">
    <property type="entry name" value="HTH_Psq"/>
</dbReference>
<protein>
    <submittedName>
        <fullName evidence="2">CENP-B N-terminal DNA-binding domain</fullName>
    </submittedName>
</protein>
<sequence>MHRQGKLRKIQKEKGNIYHNMVNELPCYELRNGLIYGKEKEKILFYVPKTMADNAIRVSHEDMRHLGAEKKQQRKPRGNIDVARVPDSGVTIMAGDFNEYFGTVGSKLSETTQGTVQNAPKILHGLLISVFLEDVTAVEICAIMVRNYKRKRIEPAPSENNYANAIQAVAGGMGLRKAAAVYGVKHLLFYRIKTAESKVAAEESCFIQ</sequence>
<dbReference type="Pfam" id="PF05225">
    <property type="entry name" value="HTH_psq"/>
    <property type="match status" value="1"/>
</dbReference>
<comment type="caution">
    <text evidence="2">The sequence shown here is derived from an EMBL/GenBank/DDBJ whole genome shotgun (WGS) entry which is preliminary data.</text>
</comment>
<reference evidence="2 3" key="1">
    <citation type="journal article" date="2024" name="BMC Genomics">
        <title>De novo assembly and annotation of Popillia japonica's genome with initial clues to its potential as an invasive pest.</title>
        <authorList>
            <person name="Cucini C."/>
            <person name="Boschi S."/>
            <person name="Funari R."/>
            <person name="Cardaioli E."/>
            <person name="Iannotti N."/>
            <person name="Marturano G."/>
            <person name="Paoli F."/>
            <person name="Bruttini M."/>
            <person name="Carapelli A."/>
            <person name="Frati F."/>
            <person name="Nardi F."/>
        </authorList>
    </citation>
    <scope>NUCLEOTIDE SEQUENCE [LARGE SCALE GENOMIC DNA]</scope>
    <source>
        <strain evidence="2">DMR45628</strain>
    </source>
</reference>
<dbReference type="GO" id="GO:0003677">
    <property type="term" value="F:DNA binding"/>
    <property type="evidence" value="ECO:0007669"/>
    <property type="project" value="UniProtKB-KW"/>
</dbReference>
<feature type="domain" description="HTH psq-type" evidence="1">
    <location>
        <begin position="163"/>
        <end position="184"/>
    </location>
</feature>
<name>A0AAW1JIS5_POPJA</name>
<evidence type="ECO:0000313" key="3">
    <source>
        <dbReference type="Proteomes" id="UP001458880"/>
    </source>
</evidence>
<evidence type="ECO:0000313" key="2">
    <source>
        <dbReference type="EMBL" id="KAK9703616.1"/>
    </source>
</evidence>
<proteinExistence type="predicted"/>
<gene>
    <name evidence="2" type="ORF">QE152_g29246</name>
</gene>
<dbReference type="EMBL" id="JASPKY010000366">
    <property type="protein sequence ID" value="KAK9703616.1"/>
    <property type="molecule type" value="Genomic_DNA"/>
</dbReference>
<keyword evidence="2" id="KW-0238">DNA-binding</keyword>
<dbReference type="Proteomes" id="UP001458880">
    <property type="component" value="Unassembled WGS sequence"/>
</dbReference>
<accession>A0AAW1JIS5</accession>
<dbReference type="AlphaFoldDB" id="A0AAW1JIS5"/>
<organism evidence="2 3">
    <name type="scientific">Popillia japonica</name>
    <name type="common">Japanese beetle</name>
    <dbReference type="NCBI Taxonomy" id="7064"/>
    <lineage>
        <taxon>Eukaryota</taxon>
        <taxon>Metazoa</taxon>
        <taxon>Ecdysozoa</taxon>
        <taxon>Arthropoda</taxon>
        <taxon>Hexapoda</taxon>
        <taxon>Insecta</taxon>
        <taxon>Pterygota</taxon>
        <taxon>Neoptera</taxon>
        <taxon>Endopterygota</taxon>
        <taxon>Coleoptera</taxon>
        <taxon>Polyphaga</taxon>
        <taxon>Scarabaeiformia</taxon>
        <taxon>Scarabaeidae</taxon>
        <taxon>Rutelinae</taxon>
        <taxon>Popillia</taxon>
    </lineage>
</organism>